<organism evidence="3 4">
    <name type="scientific">Micropruina glycogenica</name>
    <dbReference type="NCBI Taxonomy" id="75385"/>
    <lineage>
        <taxon>Bacteria</taxon>
        <taxon>Bacillati</taxon>
        <taxon>Actinomycetota</taxon>
        <taxon>Actinomycetes</taxon>
        <taxon>Propionibacteriales</taxon>
        <taxon>Nocardioidaceae</taxon>
        <taxon>Micropruina</taxon>
    </lineage>
</organism>
<evidence type="ECO:0000313" key="3">
    <source>
        <dbReference type="EMBL" id="SPD86712.1"/>
    </source>
</evidence>
<gene>
    <name evidence="3" type="ORF">MPLG2_1676</name>
</gene>
<dbReference type="AlphaFoldDB" id="A0A2N9JF06"/>
<accession>A0A2N9JF06</accession>
<dbReference type="EMBL" id="LT985188">
    <property type="protein sequence ID" value="SPD86712.1"/>
    <property type="molecule type" value="Genomic_DNA"/>
</dbReference>
<feature type="region of interest" description="Disordered" evidence="1">
    <location>
        <begin position="166"/>
        <end position="198"/>
    </location>
</feature>
<reference evidence="3 4" key="1">
    <citation type="submission" date="2018-02" db="EMBL/GenBank/DDBJ databases">
        <authorList>
            <person name="Cohen D.B."/>
            <person name="Kent A.D."/>
        </authorList>
    </citation>
    <scope>NUCLEOTIDE SEQUENCE [LARGE SCALE GENOMIC DNA]</scope>
    <source>
        <strain evidence="3">1</strain>
    </source>
</reference>
<proteinExistence type="predicted"/>
<name>A0A2N9JF06_9ACTN</name>
<dbReference type="Pfam" id="PF01882">
    <property type="entry name" value="DUF58"/>
    <property type="match status" value="1"/>
</dbReference>
<feature type="domain" description="DUF58" evidence="2">
    <location>
        <begin position="187"/>
        <end position="301"/>
    </location>
</feature>
<sequence length="409" mass="43698">MTRPARTAALIRAEVAGVLLAMLAALFGRADLLLLAAPLLLYAGAAELARPREQTVECESRTRRVRIGDMTSVTIDTVPPALLSVAAPTQRGIMPAEKAPRSAADTGQVTLAVTVEEWGKVTLGPLICVATDPMHAWRTTIALEGPTLLAQPLARTVRAASTITSPVGAVGRHPSPRPGPGSNPSGIRPYQPGDRTNRINWRVAGRTGRLHTNQSQLERDTDILIVLDTLAAVGAADGPDSIDLGCEAVSTIAHHYAWLGDRVALHDLGGRLPTLRFGTGRNQTRRVLDVLSHLDRSKPDKPSLPVLRVRPDTLTFVCSPLLARHALDAIGALRRAGQEVVLVDTFPTGLDRQPTNAANALRLRALERGDDLDRLRHQGIAISRWQGGSSLAPLMAALAASRGPRRAAR</sequence>
<dbReference type="PANTHER" id="PTHR33608:SF14">
    <property type="entry name" value="POSSIBLE CONSERVED SECRETED PROTEIN"/>
    <property type="match status" value="1"/>
</dbReference>
<dbReference type="InterPro" id="IPR002881">
    <property type="entry name" value="DUF58"/>
</dbReference>
<dbReference type="PANTHER" id="PTHR33608">
    <property type="entry name" value="BLL2464 PROTEIN"/>
    <property type="match status" value="1"/>
</dbReference>
<protein>
    <recommendedName>
        <fullName evidence="2">DUF58 domain-containing protein</fullName>
    </recommendedName>
</protein>
<keyword evidence="4" id="KW-1185">Reference proteome</keyword>
<evidence type="ECO:0000256" key="1">
    <source>
        <dbReference type="SAM" id="MobiDB-lite"/>
    </source>
</evidence>
<dbReference type="RefSeq" id="WP_105185611.1">
    <property type="nucleotide sequence ID" value="NZ_BAAAGO010000007.1"/>
</dbReference>
<dbReference type="OrthoDB" id="9776116at2"/>
<evidence type="ECO:0000259" key="2">
    <source>
        <dbReference type="Pfam" id="PF01882"/>
    </source>
</evidence>
<evidence type="ECO:0000313" key="4">
    <source>
        <dbReference type="Proteomes" id="UP000238164"/>
    </source>
</evidence>
<dbReference type="Proteomes" id="UP000238164">
    <property type="component" value="Chromosome 1"/>
</dbReference>
<dbReference type="KEGG" id="mgg:MPLG2_1676"/>